<dbReference type="InterPro" id="IPR029058">
    <property type="entry name" value="AB_hydrolase_fold"/>
</dbReference>
<evidence type="ECO:0000256" key="2">
    <source>
        <dbReference type="ARBA" id="ARBA00022645"/>
    </source>
</evidence>
<name>A0ABD0LUD4_9CAEN</name>
<dbReference type="Pfam" id="PF00450">
    <property type="entry name" value="Peptidase_S10"/>
    <property type="match status" value="2"/>
</dbReference>
<dbReference type="InterPro" id="IPR033124">
    <property type="entry name" value="Ser_caboxypep_his_AS"/>
</dbReference>
<keyword evidence="3" id="KW-0645">Protease</keyword>
<evidence type="ECO:0000313" key="9">
    <source>
        <dbReference type="Proteomes" id="UP001519460"/>
    </source>
</evidence>
<gene>
    <name evidence="8" type="ORF">BaRGS_00005800</name>
</gene>
<proteinExistence type="inferred from homology"/>
<evidence type="ECO:0000313" key="8">
    <source>
        <dbReference type="EMBL" id="KAK7502851.1"/>
    </source>
</evidence>
<feature type="chain" id="PRO_5044768361" description="Carboxypeptidase" evidence="7">
    <location>
        <begin position="33"/>
        <end position="520"/>
    </location>
</feature>
<dbReference type="GO" id="GO:0004180">
    <property type="term" value="F:carboxypeptidase activity"/>
    <property type="evidence" value="ECO:0007669"/>
    <property type="project" value="UniProtKB-KW"/>
</dbReference>
<evidence type="ECO:0000256" key="1">
    <source>
        <dbReference type="ARBA" id="ARBA00009431"/>
    </source>
</evidence>
<comment type="similarity">
    <text evidence="1">Belongs to the peptidase S10 family.</text>
</comment>
<dbReference type="Proteomes" id="UP001519460">
    <property type="component" value="Unassembled WGS sequence"/>
</dbReference>
<keyword evidence="5" id="KW-0378">Hydrolase</keyword>
<dbReference type="Gene3D" id="3.40.50.1820">
    <property type="entry name" value="alpha/beta hydrolase"/>
    <property type="match status" value="2"/>
</dbReference>
<keyword evidence="2" id="KW-0121">Carboxypeptidase</keyword>
<accession>A0ABD0LUD4</accession>
<evidence type="ECO:0000256" key="7">
    <source>
        <dbReference type="SAM" id="SignalP"/>
    </source>
</evidence>
<dbReference type="InterPro" id="IPR001563">
    <property type="entry name" value="Peptidase_S10"/>
</dbReference>
<sequence>MSTVANLHTDMAIRALSTLSLLLLLVVNGCRSDTTAPGADSDQQAPLYLSPMLSNGHVTRARQLARVTDLPGSDVESYAGYITVDEPDCGSNLFFWFFPAQESCEHAPLILWLNGCTVCPIGECEHAPLILWLNGCTVCPIGEESCEHAPLILWLNGGPYRSSMYGAIIQHGPLQLMGTEGAEYVIPRNVTWTQHFSMLYVDNPVGAGASFSSGGCYPQNMDDISWNLYSFLQQFFVMFAEYAEIDFYIGGQSYAGKYVPSLGYYIYTRNHDDPENYIRLRGIFIGGGFCDPETMLPELPEFMYGVGTITDIQRRRQKEAIAEGWSKPDHNPFYPENKTHYEYLKYYMTIPNCYACTDNWDDLRKTDREYSRSDVAVENFLKRQHVARALHIDLSQYVGFYQLDNVDRLGDEFMKGVKQEMSFLMDRYKVLYYTGNMDIVVNVRMGEAFLLSTPWSGQAAYNNSDRSPWTVGGELAGWVTRVDNFTRVIVRSAGHDVPRDQPEWALEMIRDFVHDQSTAD</sequence>
<keyword evidence="4 7" id="KW-0732">Signal</keyword>
<dbReference type="AlphaFoldDB" id="A0ABD0LUD4"/>
<dbReference type="PRINTS" id="PR00724">
    <property type="entry name" value="CRBOXYPTASEC"/>
</dbReference>
<keyword evidence="9" id="KW-1185">Reference proteome</keyword>
<reference evidence="8 9" key="1">
    <citation type="journal article" date="2023" name="Sci. Data">
        <title>Genome assembly of the Korean intertidal mud-creeper Batillaria attramentaria.</title>
        <authorList>
            <person name="Patra A.K."/>
            <person name="Ho P.T."/>
            <person name="Jun S."/>
            <person name="Lee S.J."/>
            <person name="Kim Y."/>
            <person name="Won Y.J."/>
        </authorList>
    </citation>
    <scope>NUCLEOTIDE SEQUENCE [LARGE SCALE GENOMIC DNA]</scope>
    <source>
        <strain evidence="8">Wonlab-2016</strain>
    </source>
</reference>
<dbReference type="PANTHER" id="PTHR11802:SF472">
    <property type="entry name" value="SERINE CARBOXYPEPTIDASE CPVL-RELATED"/>
    <property type="match status" value="1"/>
</dbReference>
<comment type="caution">
    <text evidence="8">The sequence shown here is derived from an EMBL/GenBank/DDBJ whole genome shotgun (WGS) entry which is preliminary data.</text>
</comment>
<protein>
    <recommendedName>
        <fullName evidence="10">Carboxypeptidase</fullName>
    </recommendedName>
</protein>
<evidence type="ECO:0000256" key="6">
    <source>
        <dbReference type="ARBA" id="ARBA00023180"/>
    </source>
</evidence>
<keyword evidence="6" id="KW-0325">Glycoprotein</keyword>
<dbReference type="PROSITE" id="PS00560">
    <property type="entry name" value="CARBOXYPEPT_SER_HIS"/>
    <property type="match status" value="1"/>
</dbReference>
<organism evidence="8 9">
    <name type="scientific">Batillaria attramentaria</name>
    <dbReference type="NCBI Taxonomy" id="370345"/>
    <lineage>
        <taxon>Eukaryota</taxon>
        <taxon>Metazoa</taxon>
        <taxon>Spiralia</taxon>
        <taxon>Lophotrochozoa</taxon>
        <taxon>Mollusca</taxon>
        <taxon>Gastropoda</taxon>
        <taxon>Caenogastropoda</taxon>
        <taxon>Sorbeoconcha</taxon>
        <taxon>Cerithioidea</taxon>
        <taxon>Batillariidae</taxon>
        <taxon>Batillaria</taxon>
    </lineage>
</organism>
<feature type="signal peptide" evidence="7">
    <location>
        <begin position="1"/>
        <end position="32"/>
    </location>
</feature>
<evidence type="ECO:0008006" key="10">
    <source>
        <dbReference type="Google" id="ProtNLM"/>
    </source>
</evidence>
<evidence type="ECO:0000256" key="3">
    <source>
        <dbReference type="ARBA" id="ARBA00022670"/>
    </source>
</evidence>
<dbReference type="PANTHER" id="PTHR11802">
    <property type="entry name" value="SERINE PROTEASE FAMILY S10 SERINE CARBOXYPEPTIDASE"/>
    <property type="match status" value="1"/>
</dbReference>
<evidence type="ECO:0000256" key="4">
    <source>
        <dbReference type="ARBA" id="ARBA00022729"/>
    </source>
</evidence>
<dbReference type="EMBL" id="JACVVK020000023">
    <property type="protein sequence ID" value="KAK7502851.1"/>
    <property type="molecule type" value="Genomic_DNA"/>
</dbReference>
<dbReference type="SUPFAM" id="SSF53474">
    <property type="entry name" value="alpha/beta-Hydrolases"/>
    <property type="match status" value="2"/>
</dbReference>
<dbReference type="GO" id="GO:0006508">
    <property type="term" value="P:proteolysis"/>
    <property type="evidence" value="ECO:0007669"/>
    <property type="project" value="UniProtKB-KW"/>
</dbReference>
<evidence type="ECO:0000256" key="5">
    <source>
        <dbReference type="ARBA" id="ARBA00022801"/>
    </source>
</evidence>